<dbReference type="PANTHER" id="PTHR39203">
    <property type="entry name" value="CYTOPLASMIC PROTEIN-RELATED"/>
    <property type="match status" value="1"/>
</dbReference>
<dbReference type="Proteomes" id="UP001422759">
    <property type="component" value="Unassembled WGS sequence"/>
</dbReference>
<dbReference type="InterPro" id="IPR007374">
    <property type="entry name" value="ASCH_domain"/>
</dbReference>
<dbReference type="PIRSF" id="PIRSF021320">
    <property type="entry name" value="DUF984"/>
    <property type="match status" value="1"/>
</dbReference>
<dbReference type="InterPro" id="IPR009326">
    <property type="entry name" value="DUF984"/>
</dbReference>
<dbReference type="Pfam" id="PF04266">
    <property type="entry name" value="ASCH"/>
    <property type="match status" value="1"/>
</dbReference>
<organism evidence="2 3">
    <name type="scientific">Kitasatospora kazusensis</name>
    <dbReference type="NCBI Taxonomy" id="407974"/>
    <lineage>
        <taxon>Bacteria</taxon>
        <taxon>Bacillati</taxon>
        <taxon>Actinomycetota</taxon>
        <taxon>Actinomycetes</taxon>
        <taxon>Kitasatosporales</taxon>
        <taxon>Streptomycetaceae</taxon>
        <taxon>Kitasatospora</taxon>
    </lineage>
</organism>
<dbReference type="Gene3D" id="3.10.400.10">
    <property type="entry name" value="Sulfate adenylyltransferase"/>
    <property type="match status" value="1"/>
</dbReference>
<evidence type="ECO:0000313" key="2">
    <source>
        <dbReference type="EMBL" id="GAA2145063.1"/>
    </source>
</evidence>
<dbReference type="EMBL" id="BAAANT010000017">
    <property type="protein sequence ID" value="GAA2145063.1"/>
    <property type="molecule type" value="Genomic_DNA"/>
</dbReference>
<dbReference type="PANTHER" id="PTHR39203:SF1">
    <property type="entry name" value="CYTOPLASMIC PROTEIN"/>
    <property type="match status" value="1"/>
</dbReference>
<comment type="caution">
    <text evidence="2">The sequence shown here is derived from an EMBL/GenBank/DDBJ whole genome shotgun (WGS) entry which is preliminary data.</text>
</comment>
<dbReference type="SUPFAM" id="SSF88697">
    <property type="entry name" value="PUA domain-like"/>
    <property type="match status" value="1"/>
</dbReference>
<keyword evidence="3" id="KW-1185">Reference proteome</keyword>
<accession>A0ABN2ZNR9</accession>
<proteinExistence type="predicted"/>
<feature type="domain" description="ASCH" evidence="1">
    <location>
        <begin position="14"/>
        <end position="140"/>
    </location>
</feature>
<sequence>MTDDTLSALPKAQFAFPGPLRDQLVAAVLDGSKTTTTGLIADYAVEDEALPEVGERQVVVDSAERPVGVIEVTEVRLAPLAAVDLRHAVDEGEGYRSVAEWRAQHEEYWHSAQLREALGDPEFTVDDATPLVLVRFRLLEHLEPTRA</sequence>
<reference evidence="2 3" key="1">
    <citation type="journal article" date="2019" name="Int. J. Syst. Evol. Microbiol.">
        <title>The Global Catalogue of Microorganisms (GCM) 10K type strain sequencing project: providing services to taxonomists for standard genome sequencing and annotation.</title>
        <authorList>
            <consortium name="The Broad Institute Genomics Platform"/>
            <consortium name="The Broad Institute Genome Sequencing Center for Infectious Disease"/>
            <person name="Wu L."/>
            <person name="Ma J."/>
        </authorList>
    </citation>
    <scope>NUCLEOTIDE SEQUENCE [LARGE SCALE GENOMIC DNA]</scope>
    <source>
        <strain evidence="2 3">JCM 14560</strain>
    </source>
</reference>
<evidence type="ECO:0000259" key="1">
    <source>
        <dbReference type="SMART" id="SM01022"/>
    </source>
</evidence>
<gene>
    <name evidence="2" type="ORF">GCM10009760_33290</name>
</gene>
<protein>
    <recommendedName>
        <fullName evidence="1">ASCH domain-containing protein</fullName>
    </recommendedName>
</protein>
<dbReference type="SMART" id="SM01022">
    <property type="entry name" value="ASCH"/>
    <property type="match status" value="1"/>
</dbReference>
<dbReference type="InterPro" id="IPR015947">
    <property type="entry name" value="PUA-like_sf"/>
</dbReference>
<evidence type="ECO:0000313" key="3">
    <source>
        <dbReference type="Proteomes" id="UP001422759"/>
    </source>
</evidence>
<name>A0ABN2ZNR9_9ACTN</name>
<dbReference type="RefSeq" id="WP_344465612.1">
    <property type="nucleotide sequence ID" value="NZ_BAAANT010000017.1"/>
</dbReference>